<evidence type="ECO:0008006" key="3">
    <source>
        <dbReference type="Google" id="ProtNLM"/>
    </source>
</evidence>
<protein>
    <recommendedName>
        <fullName evidence="3">2-isopropylmalate synthase</fullName>
    </recommendedName>
</protein>
<dbReference type="AlphaFoldDB" id="A0A0N9W8H3"/>
<organism evidence="1 2">
    <name type="scientific">Pseudomonas fluorescens</name>
    <dbReference type="NCBI Taxonomy" id="294"/>
    <lineage>
        <taxon>Bacteria</taxon>
        <taxon>Pseudomonadati</taxon>
        <taxon>Pseudomonadota</taxon>
        <taxon>Gammaproteobacteria</taxon>
        <taxon>Pseudomonadales</taxon>
        <taxon>Pseudomonadaceae</taxon>
        <taxon>Pseudomonas</taxon>
    </lineage>
</organism>
<accession>A0A0N9W8H3</accession>
<reference evidence="1 2" key="2">
    <citation type="journal article" date="2018" name="Nature">
        <title>Mutant phenotypes for thousands of bacterial genes of unknown function.</title>
        <authorList>
            <person name="Price M.N."/>
            <person name="Wetmore K.M."/>
            <person name="Waters R.J."/>
            <person name="Callaghan M."/>
            <person name="Ray J."/>
            <person name="Liu H."/>
            <person name="Kuehl J.V."/>
            <person name="Melnyk R.A."/>
            <person name="Lamson J.S."/>
            <person name="Suh Y."/>
            <person name="Carlson H.K."/>
            <person name="Esquivel Z."/>
            <person name="Sadeeshkumar H."/>
            <person name="Chakraborty R."/>
            <person name="Zane G.M."/>
            <person name="Rubin B.E."/>
            <person name="Wall J.D."/>
            <person name="Visel A."/>
            <person name="Bristow J."/>
            <person name="Blow M.J."/>
            <person name="Arkin A.P."/>
            <person name="Deutschbauer A.M."/>
        </authorList>
    </citation>
    <scope>NUCLEOTIDE SEQUENCE [LARGE SCALE GENOMIC DNA]</scope>
    <source>
        <strain evidence="1 2">FW300-N2E3</strain>
    </source>
</reference>
<gene>
    <name evidence="1" type="ORF">AO353_05005</name>
</gene>
<dbReference type="EMBL" id="CP012830">
    <property type="protein sequence ID" value="ALI00442.1"/>
    <property type="molecule type" value="Genomic_DNA"/>
</dbReference>
<dbReference type="Proteomes" id="UP000066487">
    <property type="component" value="Chromosome"/>
</dbReference>
<dbReference type="InterPro" id="IPR013785">
    <property type="entry name" value="Aldolase_TIM"/>
</dbReference>
<dbReference type="PANTHER" id="PTHR46911">
    <property type="match status" value="1"/>
</dbReference>
<sequence length="77" mass="8738">MMLKDPSSKYRHFTTVDLPDRAWPGNVQSVAPTWCSVDMRDGNQALIEPMNAERKRCQSCVAPWAAQRNERCSALLT</sequence>
<evidence type="ECO:0000313" key="1">
    <source>
        <dbReference type="EMBL" id="ALI00442.1"/>
    </source>
</evidence>
<dbReference type="PANTHER" id="PTHR46911:SF1">
    <property type="entry name" value="2-ISOPROPYLMALATE SYNTHASE"/>
    <property type="match status" value="1"/>
</dbReference>
<dbReference type="Gene3D" id="3.20.20.70">
    <property type="entry name" value="Aldolase class I"/>
    <property type="match status" value="1"/>
</dbReference>
<reference evidence="2" key="1">
    <citation type="submission" date="2015-09" db="EMBL/GenBank/DDBJ databases">
        <title>Whole genome sequence of Pseudomonas fluorescens FW300-N2E3.</title>
        <authorList>
            <person name="Ray J."/>
            <person name="Melnyk R."/>
            <person name="Deutschbauer A."/>
        </authorList>
    </citation>
    <scope>NUCLEOTIDE SEQUENCE [LARGE SCALE GENOMIC DNA]</scope>
    <source>
        <strain evidence="2">FW300-N2E3</strain>
    </source>
</reference>
<name>A0A0N9W8H3_PSEFL</name>
<evidence type="ECO:0000313" key="2">
    <source>
        <dbReference type="Proteomes" id="UP000066487"/>
    </source>
</evidence>
<proteinExistence type="predicted"/>